<dbReference type="InterPro" id="IPR032675">
    <property type="entry name" value="LRR_dom_sf"/>
</dbReference>
<keyword evidence="1" id="KW-0732">Signal</keyword>
<dbReference type="OrthoDB" id="3365698at2759"/>
<feature type="chain" id="PRO_5002317655" evidence="1">
    <location>
        <begin position="23"/>
        <end position="557"/>
    </location>
</feature>
<dbReference type="Gene3D" id="3.80.10.10">
    <property type="entry name" value="Ribonuclease Inhibitor"/>
    <property type="match status" value="1"/>
</dbReference>
<evidence type="ECO:0000313" key="3">
    <source>
        <dbReference type="Proteomes" id="UP000054007"/>
    </source>
</evidence>
<reference evidence="2 3" key="1">
    <citation type="journal article" date="2015" name="Fungal Genet. Biol.">
        <title>Evolution of novel wood decay mechanisms in Agaricales revealed by the genome sequences of Fistulina hepatica and Cylindrobasidium torrendii.</title>
        <authorList>
            <person name="Floudas D."/>
            <person name="Held B.W."/>
            <person name="Riley R."/>
            <person name="Nagy L.G."/>
            <person name="Koehler G."/>
            <person name="Ransdell A.S."/>
            <person name="Younus H."/>
            <person name="Chow J."/>
            <person name="Chiniquy J."/>
            <person name="Lipzen A."/>
            <person name="Tritt A."/>
            <person name="Sun H."/>
            <person name="Haridas S."/>
            <person name="LaButti K."/>
            <person name="Ohm R.A."/>
            <person name="Kues U."/>
            <person name="Blanchette R.A."/>
            <person name="Grigoriev I.V."/>
            <person name="Minto R.E."/>
            <person name="Hibbett D.S."/>
        </authorList>
    </citation>
    <scope>NUCLEOTIDE SEQUENCE [LARGE SCALE GENOMIC DNA]</scope>
    <source>
        <strain evidence="2 3">FP15055 ss-10</strain>
    </source>
</reference>
<dbReference type="EMBL" id="KN880441">
    <property type="protein sequence ID" value="KIY72728.1"/>
    <property type="molecule type" value="Genomic_DNA"/>
</dbReference>
<dbReference type="AlphaFoldDB" id="A0A0D7BQC8"/>
<dbReference type="Proteomes" id="UP000054007">
    <property type="component" value="Unassembled WGS sequence"/>
</dbReference>
<proteinExistence type="predicted"/>
<keyword evidence="3" id="KW-1185">Reference proteome</keyword>
<dbReference type="SUPFAM" id="SSF52047">
    <property type="entry name" value="RNI-like"/>
    <property type="match status" value="1"/>
</dbReference>
<feature type="signal peptide" evidence="1">
    <location>
        <begin position="1"/>
        <end position="22"/>
    </location>
</feature>
<evidence type="ECO:0000313" key="2">
    <source>
        <dbReference type="EMBL" id="KIY72728.1"/>
    </source>
</evidence>
<evidence type="ECO:0000256" key="1">
    <source>
        <dbReference type="SAM" id="SignalP"/>
    </source>
</evidence>
<accession>A0A0D7BQC8</accession>
<protein>
    <submittedName>
        <fullName evidence="2">Uncharacterized protein</fullName>
    </submittedName>
</protein>
<gene>
    <name evidence="2" type="ORF">CYLTODRAFT_417727</name>
</gene>
<dbReference type="STRING" id="1314674.A0A0D7BQC8"/>
<sequence length="557" mass="61258">MSNDHVILTNWCLCYLWPIVSGPGGPHHGGPRGPHHGGYTGRLQGFLSPTIWDMVNSALELHILESQLSHLLRCNDAPGSVEISRIKLYEAKLTMRLGQQPQDDVVQHLFRPCMSAFRRFPLELLQEIFSWAHSSPAIQIFRQDEHIWTLGQVCRDWRSAARSCPRLWARTLYIDVSCARQRREPVKLLKLALDQTGTTDICFQFIEGDASDNTLREDLMALLLSKQSQWNNVSFQRMSVAGLAAAGDKIKSMGRLRSAHLELCSAAQDAVPPILTLQSAPLLSCLRLNRLNFDSVVMDSYEHLTAVKIHNSYAAVDATERGLDILRACLNLESLEMDPGRAYWTGPPALNPPRVHSKLRTLITCDVGLLKCVVLPSLTVLGVTATASACAPLSGFVGAFPAIEKLLSRSKAELKVLHLDNCRIDATRMGDVLGAMPKLEELALTFDADMPSSNRATAKGMAALVRSMLHGEDASPLLPSLRKLLVRDFAGAAGVRWINADFVELLKARTGTSADPEAVGMEVVDIGTRCPHAAFQSAHKVLMEADLGANIRLFELV</sequence>
<organism evidence="2 3">
    <name type="scientific">Cylindrobasidium torrendii FP15055 ss-10</name>
    <dbReference type="NCBI Taxonomy" id="1314674"/>
    <lineage>
        <taxon>Eukaryota</taxon>
        <taxon>Fungi</taxon>
        <taxon>Dikarya</taxon>
        <taxon>Basidiomycota</taxon>
        <taxon>Agaricomycotina</taxon>
        <taxon>Agaricomycetes</taxon>
        <taxon>Agaricomycetidae</taxon>
        <taxon>Agaricales</taxon>
        <taxon>Marasmiineae</taxon>
        <taxon>Physalacriaceae</taxon>
        <taxon>Cylindrobasidium</taxon>
    </lineage>
</organism>
<name>A0A0D7BQC8_9AGAR</name>